<protein>
    <submittedName>
        <fullName evidence="2">Uncharacterized protein</fullName>
    </submittedName>
</protein>
<dbReference type="AlphaFoldDB" id="A0A4Y2MWB4"/>
<feature type="non-terminal residue" evidence="2">
    <location>
        <position position="1"/>
    </location>
</feature>
<sequence>KRSRLLDSAPFKPSPLLKRTPKSLAGDIVSLLQTPPIHRRKSSLLKSKNVESTPTITPQSILKKKQDGKKQVQLDFHTAPTPPLGSEGMYYLRA</sequence>
<dbReference type="EMBL" id="BGPR01008012">
    <property type="protein sequence ID" value="GBN30983.1"/>
    <property type="molecule type" value="Genomic_DNA"/>
</dbReference>
<evidence type="ECO:0000313" key="3">
    <source>
        <dbReference type="Proteomes" id="UP000499080"/>
    </source>
</evidence>
<feature type="region of interest" description="Disordered" evidence="1">
    <location>
        <begin position="46"/>
        <end position="67"/>
    </location>
</feature>
<keyword evidence="3" id="KW-1185">Reference proteome</keyword>
<reference evidence="2 3" key="1">
    <citation type="journal article" date="2019" name="Sci. Rep.">
        <title>Orb-weaving spider Araneus ventricosus genome elucidates the spidroin gene catalogue.</title>
        <authorList>
            <person name="Kono N."/>
            <person name="Nakamura H."/>
            <person name="Ohtoshi R."/>
            <person name="Moran D.A.P."/>
            <person name="Shinohara A."/>
            <person name="Yoshida Y."/>
            <person name="Fujiwara M."/>
            <person name="Mori M."/>
            <person name="Tomita M."/>
            <person name="Arakawa K."/>
        </authorList>
    </citation>
    <scope>NUCLEOTIDE SEQUENCE [LARGE SCALE GENOMIC DNA]</scope>
</reference>
<gene>
    <name evidence="2" type="ORF">AVEN_153834_1</name>
</gene>
<name>A0A4Y2MWB4_ARAVE</name>
<feature type="compositionally biased region" description="Polar residues" evidence="1">
    <location>
        <begin position="46"/>
        <end position="60"/>
    </location>
</feature>
<dbReference type="Proteomes" id="UP000499080">
    <property type="component" value="Unassembled WGS sequence"/>
</dbReference>
<organism evidence="2 3">
    <name type="scientific">Araneus ventricosus</name>
    <name type="common">Orbweaver spider</name>
    <name type="synonym">Epeira ventricosa</name>
    <dbReference type="NCBI Taxonomy" id="182803"/>
    <lineage>
        <taxon>Eukaryota</taxon>
        <taxon>Metazoa</taxon>
        <taxon>Ecdysozoa</taxon>
        <taxon>Arthropoda</taxon>
        <taxon>Chelicerata</taxon>
        <taxon>Arachnida</taxon>
        <taxon>Araneae</taxon>
        <taxon>Araneomorphae</taxon>
        <taxon>Entelegynae</taxon>
        <taxon>Araneoidea</taxon>
        <taxon>Araneidae</taxon>
        <taxon>Araneus</taxon>
    </lineage>
</organism>
<proteinExistence type="predicted"/>
<evidence type="ECO:0000256" key="1">
    <source>
        <dbReference type="SAM" id="MobiDB-lite"/>
    </source>
</evidence>
<evidence type="ECO:0000313" key="2">
    <source>
        <dbReference type="EMBL" id="GBN30983.1"/>
    </source>
</evidence>
<accession>A0A4Y2MWB4</accession>
<comment type="caution">
    <text evidence="2">The sequence shown here is derived from an EMBL/GenBank/DDBJ whole genome shotgun (WGS) entry which is preliminary data.</text>
</comment>